<feature type="compositionally biased region" description="Low complexity" evidence="1">
    <location>
        <begin position="546"/>
        <end position="555"/>
    </location>
</feature>
<feature type="region of interest" description="Disordered" evidence="1">
    <location>
        <begin position="523"/>
        <end position="555"/>
    </location>
</feature>
<accession>A0A178UYU3</accession>
<feature type="compositionally biased region" description="Basic and acidic residues" evidence="1">
    <location>
        <begin position="314"/>
        <end position="323"/>
    </location>
</feature>
<dbReference type="ExpressionAtlas" id="A0A178UYU3">
    <property type="expression patterns" value="baseline and differential"/>
</dbReference>
<feature type="compositionally biased region" description="Polar residues" evidence="1">
    <location>
        <begin position="86"/>
        <end position="102"/>
    </location>
</feature>
<dbReference type="AlphaFoldDB" id="A0A178UYU3"/>
<accession>A0A5S9XPP8</accession>
<evidence type="ECO:0000313" key="4">
    <source>
        <dbReference type="Proteomes" id="UP000078284"/>
    </source>
</evidence>
<feature type="region of interest" description="Disordered" evidence="1">
    <location>
        <begin position="573"/>
        <end position="665"/>
    </location>
</feature>
<evidence type="ECO:0000313" key="3">
    <source>
        <dbReference type="EMBL" id="OAO99236.1"/>
    </source>
</evidence>
<dbReference type="EMBL" id="CACSHJ010000095">
    <property type="protein sequence ID" value="CAA0392989.1"/>
    <property type="molecule type" value="Genomic_DNA"/>
</dbReference>
<feature type="region of interest" description="Disordered" evidence="1">
    <location>
        <begin position="966"/>
        <end position="991"/>
    </location>
</feature>
<reference evidence="4" key="1">
    <citation type="journal article" date="2016" name="Proc. Natl. Acad. Sci. U.S.A.">
        <title>Chromosome-level assembly of Arabidopsis thaliana Ler reveals the extent of translocation and inversion polymorphisms.</title>
        <authorList>
            <person name="Zapata L."/>
            <person name="Ding J."/>
            <person name="Willing E.M."/>
            <person name="Hartwig B."/>
            <person name="Bezdan D."/>
            <person name="Jiao W.B."/>
            <person name="Patel V."/>
            <person name="Velikkakam James G."/>
            <person name="Koornneef M."/>
            <person name="Ossowski S."/>
            <person name="Schneeberger K."/>
        </authorList>
    </citation>
    <scope>NUCLEOTIDE SEQUENCE [LARGE SCALE GENOMIC DNA]</scope>
    <source>
        <strain evidence="4">cv. Landsberg erecta</strain>
    </source>
</reference>
<name>A0A178UYU3_ARATH</name>
<feature type="region of interest" description="Disordered" evidence="1">
    <location>
        <begin position="67"/>
        <end position="346"/>
    </location>
</feature>
<feature type="compositionally biased region" description="Basic and acidic residues" evidence="1">
    <location>
        <begin position="218"/>
        <end position="258"/>
    </location>
</feature>
<dbReference type="EMBL" id="LUHQ01000004">
    <property type="protein sequence ID" value="OAO99236.1"/>
    <property type="molecule type" value="Genomic_DNA"/>
</dbReference>
<dbReference type="Proteomes" id="UP000078284">
    <property type="component" value="Chromosome 4"/>
</dbReference>
<evidence type="ECO:0000313" key="5">
    <source>
        <dbReference type="Proteomes" id="UP000434276"/>
    </source>
</evidence>
<feature type="compositionally biased region" description="Polar residues" evidence="1">
    <location>
        <begin position="324"/>
        <end position="337"/>
    </location>
</feature>
<feature type="compositionally biased region" description="Basic and acidic residues" evidence="1">
    <location>
        <begin position="265"/>
        <end position="281"/>
    </location>
</feature>
<proteinExistence type="predicted"/>
<feature type="region of interest" description="Disordered" evidence="1">
    <location>
        <begin position="687"/>
        <end position="719"/>
    </location>
</feature>
<reference evidence="2 5" key="3">
    <citation type="submission" date="2019-12" db="EMBL/GenBank/DDBJ databases">
        <authorList>
            <person name="Jiao W.-B."/>
            <person name="Schneeberger K."/>
        </authorList>
    </citation>
    <scope>NUCLEOTIDE SEQUENCE [LARGE SCALE GENOMIC DNA]</scope>
    <source>
        <strain evidence="5">cv. C24</strain>
    </source>
</reference>
<reference evidence="3" key="2">
    <citation type="submission" date="2016-03" db="EMBL/GenBank/DDBJ databases">
        <title>Full-length assembly of Arabidopsis thaliana Ler reveals the complement of translocations and inversions.</title>
        <authorList>
            <person name="Zapata L."/>
            <person name="Schneeberger K."/>
            <person name="Ossowski S."/>
        </authorList>
    </citation>
    <scope>NUCLEOTIDE SEQUENCE [LARGE SCALE GENOMIC DNA]</scope>
    <source>
        <tissue evidence="3">Leaf</tissue>
    </source>
</reference>
<evidence type="ECO:0000313" key="2">
    <source>
        <dbReference type="EMBL" id="CAA0392989.1"/>
    </source>
</evidence>
<sequence>MMSIANEQQFAMDQLVETNDDSEKKPRITYTRKFLISLSEKDVCKKLPNLPGEFDEALLLDFEDPSPERARISGDFSSHGFRRNDYSSSPPTRGELGTNSRGTHGRWEGRSGGWNDKDSDSQSDRDSGEPGRRSGMPSRRSWQAPEHDGLLGKGSFPKPSGFGAGTSAPRPQSNDSHQLSRTNEPYHPPRPYKAPPFTRRDARDSFNDETFGSSDSTSEDRAEEERKRRASFELLRKEHQKAFQERQKSNPDLRKNDFDFTELLGESKDDKGRPSRSDEVNHAPTIPGSSNTSLPSQSNAPRPLVPPGFASTILEKKQGEKPQTETSQYERSPLNSKGINVVNGTSVNNGGKPLGIKIGSSEMLIEGEDVRVSSTDANERAVNISSLLGISTDTVNKDKSFEKLSSISTPTEIQGYPIKSEKATMTLGKKKSLEHSDGPSILDKIFNTAINLNSGDSSNMNKKNVEKVEEIRSPQTINKSSKFAHLFLEEDNKPVEVLPSSEPPRGLLSLLQGADKLQTFDTKANPDLSTDFPFQGHATKRTDQLSSTSTTKSVTAVPPVLTCEDLEQSILSEVGDSYHPPPPPVDQDTSVPSVKMTKQRKTSVDDQASQHLLSLLQRSADPKSQDTQLLSATERRPPPPSMKTTTPPPSVKSTTAGEADPGKSLTLENLFGSAFMNELQSIGEPVSGRAMVSDAPGVPLRSERSIGELSQRNQIRPDGPPGGVLALPEDGNLLAVGGHANPSKYMSFPGSHNQEPEVAFNISDKLAALNSGPRNERPTMGGQDGLFLHQHPQQYVTNPSSHLNGSGPVFHPFDSQHAHVKPQLDFMGPGSTMSQHHDPPPNHRFPPNMIHRPPFHHTPTSGHPEFDRLPPHMMQKMHMQDNLQHHHLMQGFPGSGPQPHHSPHVNNQMPGLIPELNPSQGFPFAHRQPNYGMPPPGSQVNRGEHPASLQTLLGIQQRMDPAKQIPAVGQAGGPNRQGSVGHELDLGFGYR</sequence>
<dbReference type="PANTHER" id="PTHR34802">
    <property type="entry name" value="CHORISMATE SYNTHASE"/>
    <property type="match status" value="1"/>
</dbReference>
<evidence type="ECO:0000256" key="1">
    <source>
        <dbReference type="SAM" id="MobiDB-lite"/>
    </source>
</evidence>
<evidence type="ECO:0008006" key="6">
    <source>
        <dbReference type="Google" id="ProtNLM"/>
    </source>
</evidence>
<feature type="compositionally biased region" description="Pro residues" evidence="1">
    <location>
        <begin position="638"/>
        <end position="650"/>
    </location>
</feature>
<feature type="compositionally biased region" description="Basic and acidic residues" evidence="1">
    <location>
        <begin position="105"/>
        <end position="132"/>
    </location>
</feature>
<dbReference type="Proteomes" id="UP000434276">
    <property type="component" value="Unassembled WGS sequence"/>
</dbReference>
<dbReference type="OrthoDB" id="1923709at2759"/>
<protein>
    <recommendedName>
        <fullName evidence="6">Chorismate synthase</fullName>
    </recommendedName>
</protein>
<feature type="compositionally biased region" description="Polar residues" evidence="1">
    <location>
        <begin position="169"/>
        <end position="183"/>
    </location>
</feature>
<feature type="compositionally biased region" description="Polar residues" evidence="1">
    <location>
        <begin position="287"/>
        <end position="300"/>
    </location>
</feature>
<gene>
    <name evidence="3" type="ordered locus">AXX17_At4g01650</name>
    <name evidence="2" type="ORF">C24_LOCUS16785</name>
</gene>
<organism evidence="3 4">
    <name type="scientific">Arabidopsis thaliana</name>
    <name type="common">Mouse-ear cress</name>
    <dbReference type="NCBI Taxonomy" id="3702"/>
    <lineage>
        <taxon>Eukaryota</taxon>
        <taxon>Viridiplantae</taxon>
        <taxon>Streptophyta</taxon>
        <taxon>Embryophyta</taxon>
        <taxon>Tracheophyta</taxon>
        <taxon>Spermatophyta</taxon>
        <taxon>Magnoliopsida</taxon>
        <taxon>eudicotyledons</taxon>
        <taxon>Gunneridae</taxon>
        <taxon>Pentapetalae</taxon>
        <taxon>rosids</taxon>
        <taxon>malvids</taxon>
        <taxon>Brassicales</taxon>
        <taxon>Brassicaceae</taxon>
        <taxon>Camelineae</taxon>
        <taxon>Arabidopsis</taxon>
    </lineage>
</organism>
<dbReference type="PANTHER" id="PTHR34802:SF1">
    <property type="entry name" value="CHORISMATE SYNTHASE"/>
    <property type="match status" value="1"/>
</dbReference>